<organism evidence="1 2">
    <name type="scientific">Panagrolaimus sp. JU765</name>
    <dbReference type="NCBI Taxonomy" id="591449"/>
    <lineage>
        <taxon>Eukaryota</taxon>
        <taxon>Metazoa</taxon>
        <taxon>Ecdysozoa</taxon>
        <taxon>Nematoda</taxon>
        <taxon>Chromadorea</taxon>
        <taxon>Rhabditida</taxon>
        <taxon>Tylenchina</taxon>
        <taxon>Panagrolaimomorpha</taxon>
        <taxon>Panagrolaimoidea</taxon>
        <taxon>Panagrolaimidae</taxon>
        <taxon>Panagrolaimus</taxon>
    </lineage>
</organism>
<proteinExistence type="predicted"/>
<accession>A0AC34R1Q7</accession>
<sequence>PSTKANEPVQTGYGRSPQTAVSQKGLRPVANSAGYGQRSNNLSTPVKRSNSAPKAPNQNYLTSKTPGTGYSQYGNSSGSRKSIPTSNGKAPPTAKSIISNSDGQRRRSQSRPRQ</sequence>
<evidence type="ECO:0000313" key="2">
    <source>
        <dbReference type="WBParaSite" id="JU765_v2.g2541.t1"/>
    </source>
</evidence>
<name>A0AC34R1Q7_9BILA</name>
<dbReference type="WBParaSite" id="JU765_v2.g2541.t1">
    <property type="protein sequence ID" value="JU765_v2.g2541.t1"/>
    <property type="gene ID" value="JU765_v2.g2541"/>
</dbReference>
<evidence type="ECO:0000313" key="1">
    <source>
        <dbReference type="Proteomes" id="UP000887576"/>
    </source>
</evidence>
<protein>
    <submittedName>
        <fullName evidence="2">Uncharacterized protein</fullName>
    </submittedName>
</protein>
<reference evidence="2" key="1">
    <citation type="submission" date="2022-11" db="UniProtKB">
        <authorList>
            <consortium name="WormBaseParasite"/>
        </authorList>
    </citation>
    <scope>IDENTIFICATION</scope>
</reference>
<dbReference type="Proteomes" id="UP000887576">
    <property type="component" value="Unplaced"/>
</dbReference>